<feature type="chain" id="PRO_5031029752" description="NolW-like domain-containing protein" evidence="5">
    <location>
        <begin position="36"/>
        <end position="1146"/>
    </location>
</feature>
<feature type="compositionally biased region" description="Gly residues" evidence="4">
    <location>
        <begin position="1124"/>
        <end position="1146"/>
    </location>
</feature>
<evidence type="ECO:0000313" key="7">
    <source>
        <dbReference type="EMBL" id="MBA2113916.1"/>
    </source>
</evidence>
<dbReference type="PANTHER" id="PTHR30332:SF24">
    <property type="entry name" value="SECRETIN GSPD-RELATED"/>
    <property type="match status" value="1"/>
</dbReference>
<feature type="signal peptide" evidence="5">
    <location>
        <begin position="1"/>
        <end position="35"/>
    </location>
</feature>
<protein>
    <recommendedName>
        <fullName evidence="6">NolW-like domain-containing protein</fullName>
    </recommendedName>
</protein>
<evidence type="ECO:0000256" key="2">
    <source>
        <dbReference type="ARBA" id="ARBA00022729"/>
    </source>
</evidence>
<evidence type="ECO:0000256" key="4">
    <source>
        <dbReference type="SAM" id="MobiDB-lite"/>
    </source>
</evidence>
<accession>A0A7V9A6G3</accession>
<gene>
    <name evidence="7" type="ORF">HOV93_10690</name>
</gene>
<name>A0A7V9A6G3_9BACT</name>
<dbReference type="Pfam" id="PF03958">
    <property type="entry name" value="Secretin_N"/>
    <property type="match status" value="2"/>
</dbReference>
<dbReference type="AlphaFoldDB" id="A0A7V9A6G3"/>
<dbReference type="RefSeq" id="WP_207395392.1">
    <property type="nucleotide sequence ID" value="NZ_JABRWO010000002.1"/>
</dbReference>
<dbReference type="Proteomes" id="UP000551616">
    <property type="component" value="Unassembled WGS sequence"/>
</dbReference>
<keyword evidence="3" id="KW-0472">Membrane</keyword>
<reference evidence="7 8" key="1">
    <citation type="submission" date="2020-05" db="EMBL/GenBank/DDBJ databases">
        <title>Bremerella alba sp. nov., a novel planctomycete isolated from the surface of the macroalga Fucus spiralis.</title>
        <authorList>
            <person name="Godinho O."/>
            <person name="Botelho R."/>
            <person name="Albuquerque L."/>
            <person name="Wiegand S."/>
            <person name="Da Costa M.S."/>
            <person name="Lobo-Da-Cunha A."/>
            <person name="Jogler C."/>
            <person name="Lage O.M."/>
        </authorList>
    </citation>
    <scope>NUCLEOTIDE SEQUENCE [LARGE SCALE GENOMIC DNA]</scope>
    <source>
        <strain evidence="7 8">FF15</strain>
    </source>
</reference>
<keyword evidence="2 5" id="KW-0732">Signal</keyword>
<dbReference type="InterPro" id="IPR038591">
    <property type="entry name" value="NolW-like_sf"/>
</dbReference>
<feature type="region of interest" description="Disordered" evidence="4">
    <location>
        <begin position="675"/>
        <end position="716"/>
    </location>
</feature>
<dbReference type="GO" id="GO:0015627">
    <property type="term" value="C:type II protein secretion system complex"/>
    <property type="evidence" value="ECO:0007669"/>
    <property type="project" value="TreeGrafter"/>
</dbReference>
<feature type="region of interest" description="Disordered" evidence="4">
    <location>
        <begin position="197"/>
        <end position="241"/>
    </location>
</feature>
<feature type="compositionally biased region" description="Polar residues" evidence="4">
    <location>
        <begin position="736"/>
        <end position="748"/>
    </location>
</feature>
<evidence type="ECO:0000256" key="5">
    <source>
        <dbReference type="SAM" id="SignalP"/>
    </source>
</evidence>
<dbReference type="InterPro" id="IPR050810">
    <property type="entry name" value="Bact_Secretion_Sys_Channel"/>
</dbReference>
<dbReference type="InterPro" id="IPR005644">
    <property type="entry name" value="NolW-like"/>
</dbReference>
<feature type="domain" description="NolW-like" evidence="6">
    <location>
        <begin position="813"/>
        <end position="915"/>
    </location>
</feature>
<feature type="region of interest" description="Disordered" evidence="4">
    <location>
        <begin position="1064"/>
        <end position="1146"/>
    </location>
</feature>
<keyword evidence="8" id="KW-1185">Reference proteome</keyword>
<evidence type="ECO:0000259" key="6">
    <source>
        <dbReference type="Pfam" id="PF03958"/>
    </source>
</evidence>
<dbReference type="EMBL" id="JABRWO010000002">
    <property type="protein sequence ID" value="MBA2113916.1"/>
    <property type="molecule type" value="Genomic_DNA"/>
</dbReference>
<feature type="region of interest" description="Disordered" evidence="4">
    <location>
        <begin position="954"/>
        <end position="1005"/>
    </location>
</feature>
<organism evidence="7 8">
    <name type="scientific">Bremerella alba</name>
    <dbReference type="NCBI Taxonomy" id="980252"/>
    <lineage>
        <taxon>Bacteria</taxon>
        <taxon>Pseudomonadati</taxon>
        <taxon>Planctomycetota</taxon>
        <taxon>Planctomycetia</taxon>
        <taxon>Pirellulales</taxon>
        <taxon>Pirellulaceae</taxon>
        <taxon>Bremerella</taxon>
    </lineage>
</organism>
<dbReference type="Gene3D" id="3.30.1370.120">
    <property type="match status" value="3"/>
</dbReference>
<comment type="caution">
    <text evidence="7">The sequence shown here is derived from an EMBL/GenBank/DDBJ whole genome shotgun (WGS) entry which is preliminary data.</text>
</comment>
<feature type="domain" description="NolW-like" evidence="6">
    <location>
        <begin position="928"/>
        <end position="1030"/>
    </location>
</feature>
<feature type="region of interest" description="Disordered" evidence="4">
    <location>
        <begin position="728"/>
        <end position="768"/>
    </location>
</feature>
<feature type="compositionally biased region" description="Polar residues" evidence="4">
    <location>
        <begin position="954"/>
        <end position="964"/>
    </location>
</feature>
<comment type="subcellular location">
    <subcellularLocation>
        <location evidence="1">Membrane</location>
    </subcellularLocation>
</comment>
<dbReference type="GO" id="GO:0009306">
    <property type="term" value="P:protein secretion"/>
    <property type="evidence" value="ECO:0007669"/>
    <property type="project" value="TreeGrafter"/>
</dbReference>
<feature type="compositionally biased region" description="Low complexity" evidence="4">
    <location>
        <begin position="219"/>
        <end position="239"/>
    </location>
</feature>
<sequence>MHKMLCWFNHPYRAFAFAFAFVVLTASFHFASLSAADPTFVGSLAIALEDSAATELQLSDEVRLKLKTLAYEREKQALDMALELKGASPEEKQAKLDAYVAESEKQAMALLTPEQQEKLEKLKVKQGGLTTILEPAIAGQLKLADWQKEELSRRLEAAQKPDAGPRELAEFERFANRLLSPSQRAKWEELAGITNNPETIPADQVVPPNREESAPTPSPVAANIPNASAPSAMSPSDANTAPGDNTMKFSFRYQPWGDVLDWFAEQSDLSLVMDSPPPGTFNYTDGKPYTPSQAIDLLNSILLTKGYTLVRREKMLIVVNLEDGIPPNLVTTVSMDDLDDRGEYELVSVLFDLKKMTAEEAEAEITKLIGPQGAVVALTHSQQVFVTETAGRLRTIRDMIQAVENPFGSDVTVVETNNLMAEEILVVVRQLLGMDEGSNTATDGSIRLATDTLGTRIFLTGKKDSVEKVQKLITQVDVPGGGLGSSPADQLQLEVYPLGTLDPATTLQVMQTLLAGNPDIRLAIDENTGNLIALARGGEHSTVKATLSQMQRDSKQVEVIPLMVVDPQMAVLSINKLFGGTGEKPNPNAPLIDADPLTSQLLVRGTAEQVRQIKDLLMKMGEDPEAALAMQGDRGNIRSIPLTGTAAERVLNELEMLWPTVSTSRIRVVRPSSIPAVRGFNPNTPSDESPATTGSSANDEARTAQPSSDSEASLTPSSKFHLVAFEDDKPSEDQSKQAPVITTAQAPTQPAGPIVSGMTPAPENSGSKKPGEIVVMMGPSGLVIASDDQDALDKLEALIETLSMRYSSSAEYSVYYLRYVKADVAAQMLQSILTGVTPSDDGGGSLMGDIASEMLGGGGGLMGSLMGLGSGSSSTSLSGGSLSIIPDMRLNALVIQASVEDLDKIDQLLKIMDQPHSPEQVEIKRTPRMIPVLFTTAQDIATIVQTVYADRMASTGNGQQQRQPSPEDFIRALRGGRGGREGGGGGGGVQSEPEKMTIGVDTRSNSLVVSAPDPLFEEVKALVEELDKAGDDTNQTMQVVKVRSSNPETIQKALSSLTGQAVTVNSTGTSTSGSSSSNTASSGPNPDEMRQRMEMFQRVREQMQRQGGEGDRGGQRGGAERGGRGGGGAPTGGGRGGGGGGGRGGR</sequence>
<feature type="compositionally biased region" description="Basic and acidic residues" evidence="4">
    <location>
        <begin position="1087"/>
        <end position="1123"/>
    </location>
</feature>
<evidence type="ECO:0000313" key="8">
    <source>
        <dbReference type="Proteomes" id="UP000551616"/>
    </source>
</evidence>
<evidence type="ECO:0000256" key="1">
    <source>
        <dbReference type="ARBA" id="ARBA00004370"/>
    </source>
</evidence>
<feature type="compositionally biased region" description="Low complexity" evidence="4">
    <location>
        <begin position="1064"/>
        <end position="1082"/>
    </location>
</feature>
<feature type="compositionally biased region" description="Polar residues" evidence="4">
    <location>
        <begin position="681"/>
        <end position="716"/>
    </location>
</feature>
<dbReference type="GO" id="GO:0016020">
    <property type="term" value="C:membrane"/>
    <property type="evidence" value="ECO:0007669"/>
    <property type="project" value="UniProtKB-SubCell"/>
</dbReference>
<evidence type="ECO:0000256" key="3">
    <source>
        <dbReference type="ARBA" id="ARBA00023136"/>
    </source>
</evidence>
<proteinExistence type="predicted"/>
<dbReference type="PANTHER" id="PTHR30332">
    <property type="entry name" value="PROBABLE GENERAL SECRETION PATHWAY PROTEIN D"/>
    <property type="match status" value="1"/>
</dbReference>